<dbReference type="AlphaFoldDB" id="A0AA49GKP9"/>
<keyword evidence="2 6" id="KW-0328">Glycosyltransferase</keyword>
<evidence type="ECO:0000256" key="4">
    <source>
        <dbReference type="SAM" id="Phobius"/>
    </source>
</evidence>
<reference evidence="6" key="1">
    <citation type="journal article" date="2023" name="Comput. Struct. Biotechnol. J.">
        <title>Discovery of a novel marine Bacteroidetes with a rich repertoire of carbohydrate-active enzymes.</title>
        <authorList>
            <person name="Chen B."/>
            <person name="Liu G."/>
            <person name="Chen Q."/>
            <person name="Wang H."/>
            <person name="Liu L."/>
            <person name="Tang K."/>
        </authorList>
    </citation>
    <scope>NUCLEOTIDE SEQUENCE</scope>
    <source>
        <strain evidence="6">TK19036</strain>
    </source>
</reference>
<dbReference type="InterPro" id="IPR029044">
    <property type="entry name" value="Nucleotide-diphossugar_trans"/>
</dbReference>
<keyword evidence="4" id="KW-0812">Transmembrane</keyword>
<accession>A0AA49GKP9</accession>
<evidence type="ECO:0000259" key="5">
    <source>
        <dbReference type="Pfam" id="PF00535"/>
    </source>
</evidence>
<evidence type="ECO:0000256" key="1">
    <source>
        <dbReference type="ARBA" id="ARBA00006739"/>
    </source>
</evidence>
<feature type="transmembrane region" description="Helical" evidence="4">
    <location>
        <begin position="293"/>
        <end position="312"/>
    </location>
</feature>
<dbReference type="PANTHER" id="PTHR43630">
    <property type="entry name" value="POLY-BETA-1,6-N-ACETYL-D-GLUCOSAMINE SYNTHASE"/>
    <property type="match status" value="1"/>
</dbReference>
<feature type="transmembrane region" description="Helical" evidence="4">
    <location>
        <begin position="319"/>
        <end position="338"/>
    </location>
</feature>
<reference evidence="6" key="2">
    <citation type="journal article" date="2024" name="Antonie Van Leeuwenhoek">
        <title>Roseihalotalea indica gen. nov., sp. nov., a halophilic Bacteroidetes from mesopelagic Southwest Indian Ocean with higher carbohydrate metabolic potential.</title>
        <authorList>
            <person name="Chen B."/>
            <person name="Zhang M."/>
            <person name="Lin D."/>
            <person name="Ye J."/>
            <person name="Tang K."/>
        </authorList>
    </citation>
    <scope>NUCLEOTIDE SEQUENCE</scope>
    <source>
        <strain evidence="6">TK19036</strain>
    </source>
</reference>
<keyword evidence="4" id="KW-1133">Transmembrane helix</keyword>
<feature type="domain" description="Glycosyltransferase 2-like" evidence="5">
    <location>
        <begin position="45"/>
        <end position="189"/>
    </location>
</feature>
<dbReference type="InterPro" id="IPR001173">
    <property type="entry name" value="Glyco_trans_2-like"/>
</dbReference>
<comment type="similarity">
    <text evidence="1">Belongs to the glycosyltransferase 2 family.</text>
</comment>
<keyword evidence="4" id="KW-0472">Membrane</keyword>
<evidence type="ECO:0000256" key="3">
    <source>
        <dbReference type="ARBA" id="ARBA00022679"/>
    </source>
</evidence>
<feature type="transmembrane region" description="Helical" evidence="4">
    <location>
        <begin position="358"/>
        <end position="379"/>
    </location>
</feature>
<dbReference type="Gene3D" id="3.90.550.10">
    <property type="entry name" value="Spore Coat Polysaccharide Biosynthesis Protein SpsA, Chain A"/>
    <property type="match status" value="1"/>
</dbReference>
<dbReference type="SUPFAM" id="SSF53448">
    <property type="entry name" value="Nucleotide-diphospho-sugar transferases"/>
    <property type="match status" value="1"/>
</dbReference>
<evidence type="ECO:0000313" key="6">
    <source>
        <dbReference type="EMBL" id="WKN35541.1"/>
    </source>
</evidence>
<name>A0AA49GKP9_9BACT</name>
<dbReference type="GO" id="GO:0016757">
    <property type="term" value="F:glycosyltransferase activity"/>
    <property type="evidence" value="ECO:0007669"/>
    <property type="project" value="UniProtKB-KW"/>
</dbReference>
<evidence type="ECO:0000256" key="2">
    <source>
        <dbReference type="ARBA" id="ARBA00022676"/>
    </source>
</evidence>
<dbReference type="EMBL" id="CP120682">
    <property type="protein sequence ID" value="WKN35541.1"/>
    <property type="molecule type" value="Genomic_DNA"/>
</dbReference>
<organism evidence="6">
    <name type="scientific">Roseihalotalea indica</name>
    <dbReference type="NCBI Taxonomy" id="2867963"/>
    <lineage>
        <taxon>Bacteria</taxon>
        <taxon>Pseudomonadati</taxon>
        <taxon>Bacteroidota</taxon>
        <taxon>Cytophagia</taxon>
        <taxon>Cytophagales</taxon>
        <taxon>Catalimonadaceae</taxon>
        <taxon>Roseihalotalea</taxon>
    </lineage>
</organism>
<proteinExistence type="inferred from homology"/>
<sequence length="396" mass="45572">MEAIFACLLLLYCLLIVYFHYYWLQIPVFQPRPDFSYDESVSQLTVIIPVRNEARHIVHLLEDLQQQTTISGLALPTNNWEVIVVDDDSEDETVALIRQFQARASYSIRLLRSNASALDKSPKKKALWTGIQHAQGNIIVTTDGDCRVGPNWLATWIQFFQEKNPAMAAGGVTFYQERTWFQRLQTLEFASLIGIGAAGIQSKIPITCNGANLAFSKRAFIAVNGYEGHWHIPSGDDEFLLHAMYKRFPGQVYFLKSSLSVVQTEAKRRFADFFQQRKRWAGKWKMHHVGQTAVVAFLVFLYHVAFLYTSIFSIVDLKIWHWLVWLLLFKVGLEYVFLKSVSRFLKKEVNLLNFLGLQLLYSAYFVLIGIVATFGGYTWKNRKYAKHDGFGVRRDG</sequence>
<protein>
    <submittedName>
        <fullName evidence="6">Glycosyltransferase</fullName>
        <ecNumber evidence="6">2.4.-.-</ecNumber>
    </submittedName>
</protein>
<dbReference type="EC" id="2.4.-.-" evidence="6"/>
<dbReference type="Pfam" id="PF00535">
    <property type="entry name" value="Glycos_transf_2"/>
    <property type="match status" value="1"/>
</dbReference>
<gene>
    <name evidence="6" type="ORF">K4G66_24515</name>
</gene>
<dbReference type="PANTHER" id="PTHR43630:SF1">
    <property type="entry name" value="POLY-BETA-1,6-N-ACETYL-D-GLUCOSAMINE SYNTHASE"/>
    <property type="match status" value="1"/>
</dbReference>
<keyword evidence="3 6" id="KW-0808">Transferase</keyword>